<comment type="similarity">
    <text evidence="3">Belongs to the eukaryotic ribosomal protein eS24 family.</text>
</comment>
<dbReference type="GeneID" id="25407121"/>
<dbReference type="InterPro" id="IPR001976">
    <property type="entry name" value="Ribosomal_eS24"/>
</dbReference>
<dbReference type="Proteomes" id="UP000266720">
    <property type="component" value="Chromosome"/>
</dbReference>
<reference evidence="5" key="1">
    <citation type="book" date="2010" name="EXTREMOPHILES" publisher="0:0-0">
        <title>Complete genome sequences of ten hyperthermophilic archaea reveal their metabolic capabilities and possible ecological roles.</title>
        <editorList>
            <person name="?"/>
        </editorList>
        <authorList>
            <person name="Ravin N.V."/>
            <person name="Mardanov A.V."/>
            <person name="Bonch-Osmolovskaya E.A."/>
            <person name="Skryabin K.G."/>
        </authorList>
    </citation>
    <scope>NUCLEOTIDE SEQUENCE [LARGE SCALE GENOMIC DNA]</scope>
    <source>
        <strain evidence="5">1505</strain>
    </source>
</reference>
<dbReference type="GO" id="GO:0005840">
    <property type="term" value="C:ribosome"/>
    <property type="evidence" value="ECO:0007669"/>
    <property type="project" value="UniProtKB-KW"/>
</dbReference>
<dbReference type="KEGG" id="tcb:TCARB_1719"/>
<dbReference type="AlphaFoldDB" id="A0A3G1A722"/>
<evidence type="ECO:0000313" key="4">
    <source>
        <dbReference type="EMBL" id="AJB42759.1"/>
    </source>
</evidence>
<dbReference type="HAMAP" id="MF_00545">
    <property type="entry name" value="Ribosomal_eS24"/>
    <property type="match status" value="1"/>
</dbReference>
<sequence length="103" mass="11601">MSVGSIKLVHERVNRVIGRRELLFTITHETTGTPSKKDIVSQLQSVLGTQGVIIVRKVSTRYGQRVSDVLVHVYDNEIVAKAFEPKYILKRNGLIQEEAKKEG</sequence>
<dbReference type="GO" id="GO:0003735">
    <property type="term" value="F:structural constituent of ribosome"/>
    <property type="evidence" value="ECO:0007669"/>
    <property type="project" value="InterPro"/>
</dbReference>
<dbReference type="Pfam" id="PF01282">
    <property type="entry name" value="Ribosomal_S24e"/>
    <property type="match status" value="1"/>
</dbReference>
<dbReference type="InterPro" id="IPR012678">
    <property type="entry name" value="Ribosomal_uL23/eL15/eS24_sf"/>
</dbReference>
<accession>A0A3G1A722</accession>
<gene>
    <name evidence="3" type="primary">rps24e</name>
    <name evidence="4" type="ORF">TCARB_1719</name>
</gene>
<protein>
    <recommendedName>
        <fullName evidence="3">Small ribosomal subunit protein eS24</fullName>
    </recommendedName>
</protein>
<name>A0A3G1A722_9CREN</name>
<proteinExistence type="inferred from homology"/>
<organism evidence="4 5">
    <name type="scientific">Thermofilum adornatum 1505</name>
    <dbReference type="NCBI Taxonomy" id="697581"/>
    <lineage>
        <taxon>Archaea</taxon>
        <taxon>Thermoproteota</taxon>
        <taxon>Thermoprotei</taxon>
        <taxon>Thermofilales</taxon>
        <taxon>Thermofilaceae</taxon>
        <taxon>Thermofilum</taxon>
    </lineage>
</organism>
<evidence type="ECO:0000256" key="3">
    <source>
        <dbReference type="HAMAP-Rule" id="MF_00545"/>
    </source>
</evidence>
<evidence type="ECO:0000256" key="2">
    <source>
        <dbReference type="ARBA" id="ARBA00023274"/>
    </source>
</evidence>
<keyword evidence="1 3" id="KW-0689">Ribosomal protein</keyword>
<dbReference type="GO" id="GO:0006412">
    <property type="term" value="P:translation"/>
    <property type="evidence" value="ECO:0007669"/>
    <property type="project" value="UniProtKB-UniRule"/>
</dbReference>
<evidence type="ECO:0000256" key="1">
    <source>
        <dbReference type="ARBA" id="ARBA00022980"/>
    </source>
</evidence>
<dbReference type="PANTHER" id="PTHR10496">
    <property type="entry name" value="40S RIBOSOMAL PROTEIN S24"/>
    <property type="match status" value="1"/>
</dbReference>
<evidence type="ECO:0000313" key="5">
    <source>
        <dbReference type="Proteomes" id="UP000266720"/>
    </source>
</evidence>
<dbReference type="STRING" id="697581.TCARB_1719"/>
<dbReference type="SUPFAM" id="SSF54189">
    <property type="entry name" value="Ribosomal proteins S24e, L23 and L15e"/>
    <property type="match status" value="1"/>
</dbReference>
<dbReference type="InterPro" id="IPR053709">
    <property type="entry name" value="eRP_eS24_sf"/>
</dbReference>
<dbReference type="RefSeq" id="WP_052887182.1">
    <property type="nucleotide sequence ID" value="NZ_CP007493.1"/>
</dbReference>
<dbReference type="Gene3D" id="3.30.70.3370">
    <property type="match status" value="1"/>
</dbReference>
<dbReference type="GO" id="GO:1990904">
    <property type="term" value="C:ribonucleoprotein complex"/>
    <property type="evidence" value="ECO:0007669"/>
    <property type="project" value="UniProtKB-KW"/>
</dbReference>
<keyword evidence="2 3" id="KW-0687">Ribonucleoprotein</keyword>
<dbReference type="EMBL" id="CP007493">
    <property type="protein sequence ID" value="AJB42759.1"/>
    <property type="molecule type" value="Genomic_DNA"/>
</dbReference>